<dbReference type="InterPro" id="IPR013783">
    <property type="entry name" value="Ig-like_fold"/>
</dbReference>
<dbReference type="PANTHER" id="PTHR22947:SF7">
    <property type="entry name" value="MSP DOMAIN-CONTAINING PROTEIN-RELATED"/>
    <property type="match status" value="1"/>
</dbReference>
<dbReference type="PANTHER" id="PTHR22947">
    <property type="entry name" value="MAJOR SPERM PROTEIN"/>
    <property type="match status" value="1"/>
</dbReference>
<dbReference type="Pfam" id="PF00635">
    <property type="entry name" value="Motile_Sperm"/>
    <property type="match status" value="1"/>
</dbReference>
<dbReference type="Proteomes" id="UP000271162">
    <property type="component" value="Unassembled WGS sequence"/>
</dbReference>
<name>A0A0N4YMN2_NIPBR</name>
<accession>A0A0N4YMN2</accession>
<keyword evidence="4" id="KW-1185">Reference proteome</keyword>
<dbReference type="EMBL" id="UYSL01023423">
    <property type="protein sequence ID" value="VDL82170.1"/>
    <property type="molecule type" value="Genomic_DNA"/>
</dbReference>
<dbReference type="Gene3D" id="2.60.40.10">
    <property type="entry name" value="Immunoglobulins"/>
    <property type="match status" value="1"/>
</dbReference>
<dbReference type="InterPro" id="IPR051774">
    <property type="entry name" value="Sperm-specific_class_P"/>
</dbReference>
<protein>
    <submittedName>
        <fullName evidence="5">MSP domain-containing protein</fullName>
    </submittedName>
</protein>
<feature type="domain" description="MSP" evidence="2">
    <location>
        <begin position="2"/>
        <end position="112"/>
    </location>
</feature>
<dbReference type="WBParaSite" id="NBR_0001844401-mRNA-1">
    <property type="protein sequence ID" value="NBR_0001844401-mRNA-1"/>
    <property type="gene ID" value="NBR_0001844401"/>
</dbReference>
<dbReference type="InterPro" id="IPR008962">
    <property type="entry name" value="PapD-like_sf"/>
</dbReference>
<dbReference type="SUPFAM" id="SSF49354">
    <property type="entry name" value="PapD-like"/>
    <property type="match status" value="1"/>
</dbReference>
<organism evidence="5">
    <name type="scientific">Nippostrongylus brasiliensis</name>
    <name type="common">Rat hookworm</name>
    <dbReference type="NCBI Taxonomy" id="27835"/>
    <lineage>
        <taxon>Eukaryota</taxon>
        <taxon>Metazoa</taxon>
        <taxon>Ecdysozoa</taxon>
        <taxon>Nematoda</taxon>
        <taxon>Chromadorea</taxon>
        <taxon>Rhabditida</taxon>
        <taxon>Rhabditina</taxon>
        <taxon>Rhabditomorpha</taxon>
        <taxon>Strongyloidea</taxon>
        <taxon>Heligmosomidae</taxon>
        <taxon>Nippostrongylus</taxon>
    </lineage>
</organism>
<evidence type="ECO:0000313" key="3">
    <source>
        <dbReference type="EMBL" id="VDL82170.1"/>
    </source>
</evidence>
<dbReference type="InterPro" id="IPR000535">
    <property type="entry name" value="MSP_dom"/>
</dbReference>
<proteinExistence type="predicted"/>
<dbReference type="STRING" id="27835.A0A0N4YMN2"/>
<reference evidence="5" key="1">
    <citation type="submission" date="2017-02" db="UniProtKB">
        <authorList>
            <consortium name="WormBaseParasite"/>
        </authorList>
    </citation>
    <scope>IDENTIFICATION</scope>
</reference>
<evidence type="ECO:0000313" key="4">
    <source>
        <dbReference type="Proteomes" id="UP000271162"/>
    </source>
</evidence>
<feature type="region of interest" description="Disordered" evidence="1">
    <location>
        <begin position="1"/>
        <end position="25"/>
    </location>
</feature>
<dbReference type="PROSITE" id="PS50202">
    <property type="entry name" value="MSP"/>
    <property type="match status" value="1"/>
</dbReference>
<evidence type="ECO:0000256" key="1">
    <source>
        <dbReference type="SAM" id="MobiDB-lite"/>
    </source>
</evidence>
<evidence type="ECO:0000259" key="2">
    <source>
        <dbReference type="PROSITE" id="PS50202"/>
    </source>
</evidence>
<dbReference type="OrthoDB" id="5854456at2759"/>
<sequence length="112" mass="12340">MPISVEPSDVTMSASGAESTHRINNDSNQRIMFKMKISNVDDYRVTPVYGFIDPSGSTNVDVIRKNGIPKNDRLVVQFAPAPDDATDAKTAFRNLQHEVPAESLFTINLCAQ</sequence>
<gene>
    <name evidence="3" type="ORF">NBR_LOCUS18445</name>
</gene>
<reference evidence="3 4" key="2">
    <citation type="submission" date="2018-11" db="EMBL/GenBank/DDBJ databases">
        <authorList>
            <consortium name="Pathogen Informatics"/>
        </authorList>
    </citation>
    <scope>NUCLEOTIDE SEQUENCE [LARGE SCALE GENOMIC DNA]</scope>
</reference>
<evidence type="ECO:0000313" key="5">
    <source>
        <dbReference type="WBParaSite" id="NBR_0001844401-mRNA-1"/>
    </source>
</evidence>
<dbReference type="AlphaFoldDB" id="A0A0N4YMN2"/>